<evidence type="ECO:0000313" key="13">
    <source>
        <dbReference type="Proteomes" id="UP000218899"/>
    </source>
</evidence>
<dbReference type="GO" id="GO:0005829">
    <property type="term" value="C:cytosol"/>
    <property type="evidence" value="ECO:0007669"/>
    <property type="project" value="TreeGrafter"/>
</dbReference>
<comment type="catalytic activity">
    <reaction evidence="9">
        <text>D-glycero-beta-D-manno-heptose 7-phosphate + ATP = D-glycero-beta-D-manno-heptose 1,7-bisphosphate + ADP + H(+)</text>
        <dbReference type="Rhea" id="RHEA:27473"/>
        <dbReference type="ChEBI" id="CHEBI:15378"/>
        <dbReference type="ChEBI" id="CHEBI:30616"/>
        <dbReference type="ChEBI" id="CHEBI:60204"/>
        <dbReference type="ChEBI" id="CHEBI:60208"/>
        <dbReference type="ChEBI" id="CHEBI:456216"/>
        <dbReference type="EC" id="2.7.1.167"/>
    </reaction>
</comment>
<dbReference type="Pfam" id="PF00294">
    <property type="entry name" value="PfkB"/>
    <property type="match status" value="1"/>
</dbReference>
<dbReference type="InterPro" id="IPR011611">
    <property type="entry name" value="PfkB_dom"/>
</dbReference>
<keyword evidence="3 9" id="KW-0547">Nucleotide-binding</keyword>
<protein>
    <recommendedName>
        <fullName evidence="9">Bifunctional protein HldE</fullName>
    </recommendedName>
    <domain>
        <recommendedName>
            <fullName evidence="9">D-beta-D-heptose 7-phosphate kinase</fullName>
            <ecNumber evidence="9">2.7.1.167</ecNumber>
        </recommendedName>
        <alternativeName>
            <fullName evidence="9">D-beta-D-heptose 7-phosphotransferase</fullName>
        </alternativeName>
        <alternativeName>
            <fullName evidence="9">D-glycero-beta-D-manno-heptose-7-phosphate kinase</fullName>
        </alternativeName>
    </domain>
    <domain>
        <recommendedName>
            <fullName evidence="9">D-beta-D-heptose 1-phosphate adenylyltransferase</fullName>
            <ecNumber evidence="9">2.7.7.70</ecNumber>
        </recommendedName>
        <alternativeName>
            <fullName evidence="9">D-glycero-beta-D-manno-heptose 1-phosphate adenylyltransferase</fullName>
        </alternativeName>
    </domain>
</protein>
<evidence type="ECO:0000256" key="4">
    <source>
        <dbReference type="ARBA" id="ARBA00022777"/>
    </source>
</evidence>
<name>A0A1B4V411_9GAMM</name>
<evidence type="ECO:0000256" key="9">
    <source>
        <dbReference type="HAMAP-Rule" id="MF_01603"/>
    </source>
</evidence>
<comment type="function">
    <text evidence="9">Catalyzes the ADP transfer from ATP to D-glycero-beta-D-manno-heptose 1-phosphate, yielding ADP-D-glycero-beta-D-manno-heptose.</text>
</comment>
<feature type="region of interest" description="Cytidylyltransferase" evidence="9">
    <location>
        <begin position="356"/>
        <end position="489"/>
    </location>
</feature>
<comment type="pathway">
    <text evidence="9">Nucleotide-sugar biosynthesis; ADP-L-glycero-beta-D-manno-heptose biosynthesis; ADP-L-glycero-beta-D-manno-heptose from D-glycero-beta-D-manno-heptose 7-phosphate: step 3/4.</text>
</comment>
<dbReference type="OrthoDB" id="9802794at2"/>
<dbReference type="GO" id="GO:0005524">
    <property type="term" value="F:ATP binding"/>
    <property type="evidence" value="ECO:0007669"/>
    <property type="project" value="UniProtKB-UniRule"/>
</dbReference>
<evidence type="ECO:0000256" key="8">
    <source>
        <dbReference type="ARBA" id="ARBA00047428"/>
    </source>
</evidence>
<keyword evidence="4 9" id="KW-0418">Kinase</keyword>
<dbReference type="PANTHER" id="PTHR46969:SF1">
    <property type="entry name" value="BIFUNCTIONAL PROTEIN HLDE"/>
    <property type="match status" value="1"/>
</dbReference>
<dbReference type="GO" id="GO:0033785">
    <property type="term" value="F:heptose 7-phosphate kinase activity"/>
    <property type="evidence" value="ECO:0007669"/>
    <property type="project" value="UniProtKB-UniRule"/>
</dbReference>
<dbReference type="UniPathway" id="UPA00356">
    <property type="reaction ID" value="UER00437"/>
</dbReference>
<dbReference type="InterPro" id="IPR004821">
    <property type="entry name" value="Cyt_trans-like"/>
</dbReference>
<dbReference type="NCBIfam" id="TIGR02199">
    <property type="entry name" value="rfaE_dom_II"/>
    <property type="match status" value="1"/>
</dbReference>
<dbReference type="InterPro" id="IPR014729">
    <property type="entry name" value="Rossmann-like_a/b/a_fold"/>
</dbReference>
<evidence type="ECO:0000313" key="12">
    <source>
        <dbReference type="EMBL" id="BAU48280.1"/>
    </source>
</evidence>
<sequence length="489" mass="51384">MPIDLAQIADALPERRVTVIGDALLDVYLQGRVERLCREAPVPLVQIDATQDLPGGAANAAANLAALGGRVTFVSVIGEDADGARLRRALRERGVDDTSLIVDRARRTPAKHRLVADGQMVARFDSGARRALAADIEHALLDRALAACAEADVVVLSDYGYGVFTATVLGALAGLGGRFTAPVVVDSRRLTRFAVVAPTVVKPSYTQALALLERTADAARGGRAERIAAQSERLLQRTGARIAAVTLDTDGAIILEHGRAPYRTYARPARAPRTTGGGDTYVAALALALASGAETPEAAEIASAAAAVVVGKDGTAVCSTAELRALFAGGEKRVPDARALAQRVEAERAAGRRIVFTNGCFDILHRGHVTLLNRAKGLGDVLIVGVNADASVARLKGRGRPINALEDRLKVLAALSYVDYVVAFDDDSPRELISAARPDIYVKGGDYTRDTLPEAALVESLGGAVCILPYVGDRSTSGIIERIRRVVGG</sequence>
<evidence type="ECO:0000256" key="1">
    <source>
        <dbReference type="ARBA" id="ARBA00022679"/>
    </source>
</evidence>
<keyword evidence="13" id="KW-1185">Reference proteome</keyword>
<evidence type="ECO:0000256" key="3">
    <source>
        <dbReference type="ARBA" id="ARBA00022741"/>
    </source>
</evidence>
<dbReference type="GO" id="GO:0097171">
    <property type="term" value="P:ADP-L-glycero-beta-D-manno-heptose biosynthetic process"/>
    <property type="evidence" value="ECO:0007669"/>
    <property type="project" value="UniProtKB-UniPathway"/>
</dbReference>
<evidence type="ECO:0000259" key="11">
    <source>
        <dbReference type="Pfam" id="PF01467"/>
    </source>
</evidence>
<dbReference type="InterPro" id="IPR023030">
    <property type="entry name" value="Bifunc_HldE"/>
</dbReference>
<feature type="region of interest" description="Ribokinase" evidence="9">
    <location>
        <begin position="1"/>
        <end position="329"/>
    </location>
</feature>
<accession>A0A1B4V411</accession>
<evidence type="ECO:0000256" key="6">
    <source>
        <dbReference type="ARBA" id="ARBA00023268"/>
    </source>
</evidence>
<comment type="function">
    <text evidence="9">Catalyzes the phosphorylation of D-glycero-D-manno-heptose 7-phosphate at the C-1 position to selectively form D-glycero-beta-D-manno-heptose-1,7-bisphosphate.</text>
</comment>
<gene>
    <name evidence="9" type="primary">hldE</name>
    <name evidence="12" type="ORF">SVA_1726</name>
</gene>
<dbReference type="GO" id="GO:0016773">
    <property type="term" value="F:phosphotransferase activity, alcohol group as acceptor"/>
    <property type="evidence" value="ECO:0007669"/>
    <property type="project" value="InterPro"/>
</dbReference>
<dbReference type="Gene3D" id="3.40.1190.20">
    <property type="match status" value="1"/>
</dbReference>
<comment type="caution">
    <text evidence="9">Lacks conserved residue(s) required for the propagation of feature annotation.</text>
</comment>
<comment type="similarity">
    <text evidence="9">In the N-terminal section; belongs to the carbohydrate kinase PfkB family.</text>
</comment>
<dbReference type="Proteomes" id="UP000218899">
    <property type="component" value="Chromosome"/>
</dbReference>
<dbReference type="EC" id="2.7.1.167" evidence="9"/>
<dbReference type="Gene3D" id="3.40.50.620">
    <property type="entry name" value="HUPs"/>
    <property type="match status" value="1"/>
</dbReference>
<dbReference type="InterPro" id="IPR029056">
    <property type="entry name" value="Ribokinase-like"/>
</dbReference>
<dbReference type="SUPFAM" id="SSF52374">
    <property type="entry name" value="Nucleotidylyl transferase"/>
    <property type="match status" value="1"/>
</dbReference>
<dbReference type="HAMAP" id="MF_01603">
    <property type="entry name" value="HldE"/>
    <property type="match status" value="1"/>
</dbReference>
<keyword evidence="1 9" id="KW-0808">Transferase</keyword>
<dbReference type="AlphaFoldDB" id="A0A1B4V411"/>
<comment type="catalytic activity">
    <reaction evidence="8 9">
        <text>D-glycero-beta-D-manno-heptose 1-phosphate + ATP + H(+) = ADP-D-glycero-beta-D-manno-heptose + diphosphate</text>
        <dbReference type="Rhea" id="RHEA:27465"/>
        <dbReference type="ChEBI" id="CHEBI:15378"/>
        <dbReference type="ChEBI" id="CHEBI:30616"/>
        <dbReference type="ChEBI" id="CHEBI:33019"/>
        <dbReference type="ChEBI" id="CHEBI:59967"/>
        <dbReference type="ChEBI" id="CHEBI:61593"/>
        <dbReference type="EC" id="2.7.7.70"/>
    </reaction>
</comment>
<dbReference type="KEGG" id="sva:SVA_1726"/>
<keyword evidence="6 9" id="KW-0511">Multifunctional enzyme</keyword>
<dbReference type="Pfam" id="PF01467">
    <property type="entry name" value="CTP_transf_like"/>
    <property type="match status" value="1"/>
</dbReference>
<dbReference type="EC" id="2.7.7.70" evidence="9"/>
<feature type="domain" description="Carbohydrate kinase PfkB" evidence="10">
    <location>
        <begin position="16"/>
        <end position="319"/>
    </location>
</feature>
<dbReference type="PANTHER" id="PTHR46969">
    <property type="entry name" value="BIFUNCTIONAL PROTEIN HLDE"/>
    <property type="match status" value="1"/>
</dbReference>
<evidence type="ECO:0000256" key="7">
    <source>
        <dbReference type="ARBA" id="ARBA00023277"/>
    </source>
</evidence>
<comment type="pathway">
    <text evidence="9">Nucleotide-sugar biosynthesis; ADP-L-glycero-beta-D-manno-heptose biosynthesis; ADP-L-glycero-beta-D-manno-heptose from D-glycero-beta-D-manno-heptose 7-phosphate: step 1/4.</text>
</comment>
<dbReference type="RefSeq" id="WP_096460810.1">
    <property type="nucleotide sequence ID" value="NZ_AP014936.1"/>
</dbReference>
<organism evidence="12 13">
    <name type="scientific">Sulfurifustis variabilis</name>
    <dbReference type="NCBI Taxonomy" id="1675686"/>
    <lineage>
        <taxon>Bacteria</taxon>
        <taxon>Pseudomonadati</taxon>
        <taxon>Pseudomonadota</taxon>
        <taxon>Gammaproteobacteria</taxon>
        <taxon>Acidiferrobacterales</taxon>
        <taxon>Acidiferrobacteraceae</taxon>
        <taxon>Sulfurifustis</taxon>
    </lineage>
</organism>
<dbReference type="EMBL" id="AP014936">
    <property type="protein sequence ID" value="BAU48280.1"/>
    <property type="molecule type" value="Genomic_DNA"/>
</dbReference>
<keyword evidence="7 9" id="KW-0119">Carbohydrate metabolism</keyword>
<dbReference type="NCBIfam" id="TIGR00125">
    <property type="entry name" value="cyt_tran_rel"/>
    <property type="match status" value="1"/>
</dbReference>
<feature type="active site" evidence="9">
    <location>
        <position position="279"/>
    </location>
</feature>
<evidence type="ECO:0000256" key="2">
    <source>
        <dbReference type="ARBA" id="ARBA00022695"/>
    </source>
</evidence>
<comment type="subunit">
    <text evidence="9">Homodimer.</text>
</comment>
<dbReference type="GO" id="GO:0033786">
    <property type="term" value="F:heptose-1-phosphate adenylyltransferase activity"/>
    <property type="evidence" value="ECO:0007669"/>
    <property type="project" value="UniProtKB-UniRule"/>
</dbReference>
<proteinExistence type="inferred from homology"/>
<dbReference type="SUPFAM" id="SSF53613">
    <property type="entry name" value="Ribokinase-like"/>
    <property type="match status" value="1"/>
</dbReference>
<keyword evidence="2 9" id="KW-0548">Nucleotidyltransferase</keyword>
<evidence type="ECO:0000259" key="10">
    <source>
        <dbReference type="Pfam" id="PF00294"/>
    </source>
</evidence>
<evidence type="ECO:0000256" key="5">
    <source>
        <dbReference type="ARBA" id="ARBA00022840"/>
    </source>
</evidence>
<keyword evidence="5 9" id="KW-0067">ATP-binding</keyword>
<feature type="domain" description="Cytidyltransferase-like" evidence="11">
    <location>
        <begin position="356"/>
        <end position="460"/>
    </location>
</feature>
<reference evidence="12 13" key="1">
    <citation type="submission" date="2015-08" db="EMBL/GenBank/DDBJ databases">
        <title>Complete genome sequence of Sulfurifustis variabilis.</title>
        <authorList>
            <person name="Miura A."/>
            <person name="Kojima H."/>
            <person name="Fukui M."/>
        </authorList>
    </citation>
    <scope>NUCLEOTIDE SEQUENCE [LARGE SCALE GENOMIC DNA]</scope>
    <source>
        <strain evidence="13">skN76</strain>
    </source>
</reference>
<dbReference type="InterPro" id="IPR011914">
    <property type="entry name" value="RfaE_dom_II"/>
</dbReference>
<comment type="similarity">
    <text evidence="9">In the C-terminal section; belongs to the cytidylyltransferase family.</text>
</comment>